<keyword evidence="4" id="KW-0808">Transferase</keyword>
<dbReference type="Pfam" id="PF04464">
    <property type="entry name" value="Glyphos_transf"/>
    <property type="match status" value="1"/>
</dbReference>
<evidence type="ECO:0000259" key="7">
    <source>
        <dbReference type="Pfam" id="PF00534"/>
    </source>
</evidence>
<organism evidence="8 9">
    <name type="scientific">Blautia intestinihominis</name>
    <dbReference type="NCBI Taxonomy" id="3133152"/>
    <lineage>
        <taxon>Bacteria</taxon>
        <taxon>Bacillati</taxon>
        <taxon>Bacillota</taxon>
        <taxon>Clostridia</taxon>
        <taxon>Lachnospirales</taxon>
        <taxon>Lachnospiraceae</taxon>
        <taxon>Blautia</taxon>
    </lineage>
</organism>
<protein>
    <submittedName>
        <fullName evidence="8">CDP-glycerol glycerophosphotransferase family protein</fullName>
    </submittedName>
</protein>
<dbReference type="Gene3D" id="3.40.50.11820">
    <property type="match status" value="1"/>
</dbReference>
<dbReference type="PANTHER" id="PTHR37316:SF3">
    <property type="entry name" value="TEICHOIC ACID GLYCEROL-PHOSPHATE TRANSFERASE"/>
    <property type="match status" value="1"/>
</dbReference>
<dbReference type="RefSeq" id="WP_118699139.1">
    <property type="nucleotide sequence ID" value="NZ_JBBMEI010000015.1"/>
</dbReference>
<comment type="caution">
    <text evidence="8">The sequence shown here is derived from an EMBL/GenBank/DDBJ whole genome shotgun (WGS) entry which is preliminary data.</text>
</comment>
<evidence type="ECO:0000256" key="6">
    <source>
        <dbReference type="ARBA" id="ARBA00023136"/>
    </source>
</evidence>
<gene>
    <name evidence="8" type="ORF">WMO75_06470</name>
</gene>
<keyword evidence="6" id="KW-0472">Membrane</keyword>
<accession>A0ABV1AK12</accession>
<evidence type="ECO:0000313" key="8">
    <source>
        <dbReference type="EMBL" id="MEQ2357988.1"/>
    </source>
</evidence>
<evidence type="ECO:0000256" key="4">
    <source>
        <dbReference type="ARBA" id="ARBA00022679"/>
    </source>
</evidence>
<dbReference type="InterPro" id="IPR051612">
    <property type="entry name" value="Teichoic_Acid_Biosynth"/>
</dbReference>
<dbReference type="Gene3D" id="3.40.50.12580">
    <property type="match status" value="1"/>
</dbReference>
<proteinExistence type="inferred from homology"/>
<name>A0ABV1AK12_9FIRM</name>
<dbReference type="InterPro" id="IPR007554">
    <property type="entry name" value="Glycerophosphate_synth"/>
</dbReference>
<comment type="similarity">
    <text evidence="2">Belongs to the CDP-glycerol glycerophosphotransferase family.</text>
</comment>
<keyword evidence="9" id="KW-1185">Reference proteome</keyword>
<feature type="domain" description="Glycosyl transferase family 1" evidence="7">
    <location>
        <begin position="639"/>
        <end position="761"/>
    </location>
</feature>
<dbReference type="InterPro" id="IPR043149">
    <property type="entry name" value="TagF_N"/>
</dbReference>
<dbReference type="Gene3D" id="3.40.50.2000">
    <property type="entry name" value="Glycogen Phosphorylase B"/>
    <property type="match status" value="2"/>
</dbReference>
<keyword evidence="5" id="KW-0777">Teichoic acid biosynthesis</keyword>
<keyword evidence="3" id="KW-1003">Cell membrane</keyword>
<dbReference type="PANTHER" id="PTHR37316">
    <property type="entry name" value="TEICHOIC ACID GLYCEROL-PHOSPHATE PRIMASE"/>
    <property type="match status" value="1"/>
</dbReference>
<dbReference type="EMBL" id="JBBMEI010000015">
    <property type="protein sequence ID" value="MEQ2357988.1"/>
    <property type="molecule type" value="Genomic_DNA"/>
</dbReference>
<evidence type="ECO:0000256" key="1">
    <source>
        <dbReference type="ARBA" id="ARBA00004202"/>
    </source>
</evidence>
<evidence type="ECO:0000313" key="9">
    <source>
        <dbReference type="Proteomes" id="UP001446032"/>
    </source>
</evidence>
<dbReference type="Proteomes" id="UP001446032">
    <property type="component" value="Unassembled WGS sequence"/>
</dbReference>
<dbReference type="InterPro" id="IPR001296">
    <property type="entry name" value="Glyco_trans_1"/>
</dbReference>
<dbReference type="SUPFAM" id="SSF53756">
    <property type="entry name" value="UDP-Glycosyltransferase/glycogen phosphorylase"/>
    <property type="match status" value="1"/>
</dbReference>
<dbReference type="Pfam" id="PF00534">
    <property type="entry name" value="Glycos_transf_1"/>
    <property type="match status" value="1"/>
</dbReference>
<comment type="subcellular location">
    <subcellularLocation>
        <location evidence="1">Cell membrane</location>
        <topology evidence="1">Peripheral membrane protein</topology>
    </subcellularLocation>
</comment>
<dbReference type="InterPro" id="IPR043148">
    <property type="entry name" value="TagF_C"/>
</dbReference>
<evidence type="ECO:0000256" key="3">
    <source>
        <dbReference type="ARBA" id="ARBA00022475"/>
    </source>
</evidence>
<evidence type="ECO:0000256" key="2">
    <source>
        <dbReference type="ARBA" id="ARBA00010488"/>
    </source>
</evidence>
<reference evidence="8 9" key="1">
    <citation type="submission" date="2024-03" db="EMBL/GenBank/DDBJ databases">
        <title>Human intestinal bacterial collection.</title>
        <authorList>
            <person name="Pauvert C."/>
            <person name="Hitch T.C.A."/>
            <person name="Clavel T."/>
        </authorList>
    </citation>
    <scope>NUCLEOTIDE SEQUENCE [LARGE SCALE GENOMIC DNA]</scope>
    <source>
        <strain evidence="8 9">CLA-AA-H95</strain>
    </source>
</reference>
<sequence>MADSNNSFKNKVIRKLKSGTWYPFYNTFYEKVPIDRREILLASRSGISLESNILAIFTELSRPEYRKFRKVLAVQKSSREQIEKKLAHYHISVDKIVHMSTPDYYYHLAKAGYLINDTTFPGRYIKKKGQVYLNVWHGTPLKRMGQDNEEERYDMGNIMRNLLMSDYLVFPNLYMEEKMSGAFNLKELYRGTILREGYPRNSIFFDQEHGRLLKEVLGYQGCQLSVYMPTFRGRTDDVEGDTYVEQVRSYLEVIDKGMQDDQILLLKLHPLVQKGLDLDNYRHIRPFPSELDTYDVLNACDVLITDYSSVMYDFANTGRKIILFAYDLEDYMGHRGMYEDIRSYPFPIAVTPEEVLSELQEPGGGADREFLDKYCTFDRQKATRNICRHVLLGKYLCQEHKMPVTTKKKVLLYAGSLKPNGITTAYFSMLRHLDTDACDYYISYRSPSLKEHPERLNGMPEGYHYYPLATEMNLDVLTAVAQILYLKWGITSFGIRKRLEKAYRREWQKHFGNAAFDQVVHYDGYENYMIALFEQAPCTRTIWVHNDMEREIQAKGNPSLPLLRHAYAAYDHVVPVGEDIRPAVERIGGRTDNVQVIANYMDVENIRSRAELPLTFDPETQSNVSLRKLQKILDCSGTKFINIGRYAPEKGQERLIRAFDTFWHSHPKTWLIIIGGMGDLYESLRRLARSLESGRHIVLLKSMSNPMPVLKRCDFFILSSFYEGQVLVVPEADVLGLPVAACDVNGARSFLKEYGGTLLPDSEEGVLQGMEMYASGKIHPLHVDYETRNQQIIQKCEKLFQE</sequence>
<evidence type="ECO:0000256" key="5">
    <source>
        <dbReference type="ARBA" id="ARBA00022944"/>
    </source>
</evidence>